<dbReference type="InterPro" id="IPR010064">
    <property type="entry name" value="HK97-gp10_tail"/>
</dbReference>
<sequence length="145" mass="15987">MAAKLEIVNPQAMIATIEALTKVASESVLRQAAVAGARVLLDEVRMRAPVNLGIYEGKWGRHPPGFLRRNILLAFDKDTSVEGLRASYLVTWSKEAFYGRFVEFGTSKMAANPFLRPAYEAKKAAAAQKFSEVIEAKAEELTRGQ</sequence>
<gene>
    <name evidence="1" type="ORF">B0B51_02710</name>
</gene>
<reference evidence="1 2" key="1">
    <citation type="submission" date="2017-02" db="EMBL/GenBank/DDBJ databases">
        <title>Blood Disease Bacterium A2-HR MARDI.</title>
        <authorList>
            <person name="Badrun R."/>
            <person name="Abu Bakar N."/>
            <person name="Laboh R."/>
        </authorList>
    </citation>
    <scope>NUCLEOTIDE SEQUENCE [LARGE SCALE GENOMIC DNA]</scope>
    <source>
        <strain evidence="1 2">A2-HR MARDI</strain>
    </source>
</reference>
<dbReference type="RefSeq" id="WP_236673856.1">
    <property type="nucleotide sequence ID" value="NZ_CP019911.1"/>
</dbReference>
<accession>A0A1U9VED6</accession>
<protein>
    <recommendedName>
        <fullName evidence="3">HK97 gp10 family phage protein</fullName>
    </recommendedName>
</protein>
<dbReference type="Pfam" id="PF04883">
    <property type="entry name" value="HK97-gp10_like"/>
    <property type="match status" value="1"/>
</dbReference>
<proteinExistence type="predicted"/>
<dbReference type="NCBIfam" id="TIGR01725">
    <property type="entry name" value="phge_HK97_gp10"/>
    <property type="match status" value="1"/>
</dbReference>
<evidence type="ECO:0000313" key="1">
    <source>
        <dbReference type="EMBL" id="AQW29038.1"/>
    </source>
</evidence>
<evidence type="ECO:0000313" key="2">
    <source>
        <dbReference type="Proteomes" id="UP000189628"/>
    </source>
</evidence>
<dbReference type="Proteomes" id="UP000189628">
    <property type="component" value="Chromosome"/>
</dbReference>
<dbReference type="AlphaFoldDB" id="A0A1U9VED6"/>
<name>A0A1U9VED6_9RALS</name>
<organism evidence="1 2">
    <name type="scientific">blood disease bacterium A2-HR MARDI</name>
    <dbReference type="NCBI Taxonomy" id="1944648"/>
    <lineage>
        <taxon>Bacteria</taxon>
        <taxon>Pseudomonadati</taxon>
        <taxon>Pseudomonadota</taxon>
        <taxon>Betaproteobacteria</taxon>
        <taxon>Burkholderiales</taxon>
        <taxon>Burkholderiaceae</taxon>
        <taxon>Ralstonia</taxon>
        <taxon>Ralstonia solanacearum species complex</taxon>
    </lineage>
</organism>
<dbReference type="EMBL" id="CP019911">
    <property type="protein sequence ID" value="AQW29038.1"/>
    <property type="molecule type" value="Genomic_DNA"/>
</dbReference>
<evidence type="ECO:0008006" key="3">
    <source>
        <dbReference type="Google" id="ProtNLM"/>
    </source>
</evidence>